<keyword evidence="8" id="KW-0807">Transducer</keyword>
<feature type="transmembrane region" description="Helical" evidence="9">
    <location>
        <begin position="235"/>
        <end position="261"/>
    </location>
</feature>
<feature type="domain" description="G-protein coupled receptors family 1 profile" evidence="10">
    <location>
        <begin position="32"/>
        <end position="290"/>
    </location>
</feature>
<dbReference type="FunCoup" id="B3S8L3">
    <property type="interactions" value="101"/>
</dbReference>
<accession>B3S8L3</accession>
<dbReference type="GO" id="GO:0007186">
    <property type="term" value="P:G protein-coupled receptor signaling pathway"/>
    <property type="evidence" value="ECO:0000318"/>
    <property type="project" value="GO_Central"/>
</dbReference>
<feature type="transmembrane region" description="Helical" evidence="9">
    <location>
        <begin position="20"/>
        <end position="41"/>
    </location>
</feature>
<feature type="transmembrane region" description="Helical" evidence="9">
    <location>
        <begin position="97"/>
        <end position="122"/>
    </location>
</feature>
<dbReference type="GO" id="GO:0005886">
    <property type="term" value="C:plasma membrane"/>
    <property type="evidence" value="ECO:0000318"/>
    <property type="project" value="GO_Central"/>
</dbReference>
<dbReference type="InterPro" id="IPR050569">
    <property type="entry name" value="TAAR"/>
</dbReference>
<proteinExistence type="predicted"/>
<sequence>MPDNEQAASNISQPPFNRHQMAAVITAPVLMTNIILILLISTQRKLRTPSNAIVCNSCIACLVLGIIHIVSAAISLNQISQIENIALFCFFNESTELALSGVVTFHITILALERFFSVVYPFKYERLTTNRNIAILLLSLWIIPICVIFIPVTVTSLSIGGNCDEWSEIPSVRVVFLYVLFPLVLFIPSIITLLAYSGIMYKIYIITSQTWSQQTYTNYQRNSSRYQLMVGHRKALFQMLILLTVYSLSYFPFYAFYVIYIESNRQILATAAYVSYLVAIAYLSFHPILIMSFTANLKEEFGKQCHRLLFPCSSHSTKNKIHVSTFMTSTAY</sequence>
<reference evidence="11 12" key="1">
    <citation type="journal article" date="2008" name="Nature">
        <title>The Trichoplax genome and the nature of placozoans.</title>
        <authorList>
            <person name="Srivastava M."/>
            <person name="Begovic E."/>
            <person name="Chapman J."/>
            <person name="Putnam N.H."/>
            <person name="Hellsten U."/>
            <person name="Kawashima T."/>
            <person name="Kuo A."/>
            <person name="Mitros T."/>
            <person name="Salamov A."/>
            <person name="Carpenter M.L."/>
            <person name="Signorovitch A.Y."/>
            <person name="Moreno M.A."/>
            <person name="Kamm K."/>
            <person name="Grimwood J."/>
            <person name="Schmutz J."/>
            <person name="Shapiro H."/>
            <person name="Grigoriev I.V."/>
            <person name="Buss L.W."/>
            <person name="Schierwater B."/>
            <person name="Dellaporta S.L."/>
            <person name="Rokhsar D.S."/>
        </authorList>
    </citation>
    <scope>NUCLEOTIDE SEQUENCE [LARGE SCALE GENOMIC DNA]</scope>
    <source>
        <strain evidence="11 12">Grell-BS-1999</strain>
    </source>
</reference>
<evidence type="ECO:0000259" key="10">
    <source>
        <dbReference type="PROSITE" id="PS50262"/>
    </source>
</evidence>
<dbReference type="CTD" id="6757831"/>
<dbReference type="OMA" id="MHASCAL"/>
<protein>
    <recommendedName>
        <fullName evidence="10">G-protein coupled receptors family 1 profile domain-containing protein</fullName>
    </recommendedName>
</protein>
<evidence type="ECO:0000256" key="8">
    <source>
        <dbReference type="ARBA" id="ARBA00023224"/>
    </source>
</evidence>
<name>B3S8L3_TRIAD</name>
<dbReference type="SUPFAM" id="SSF81321">
    <property type="entry name" value="Family A G protein-coupled receptor-like"/>
    <property type="match status" value="1"/>
</dbReference>
<dbReference type="InParanoid" id="B3S8L3"/>
<evidence type="ECO:0000256" key="6">
    <source>
        <dbReference type="ARBA" id="ARBA00023136"/>
    </source>
</evidence>
<evidence type="ECO:0000256" key="2">
    <source>
        <dbReference type="ARBA" id="ARBA00022475"/>
    </source>
</evidence>
<dbReference type="EMBL" id="DS985256">
    <property type="protein sequence ID" value="EDV20904.1"/>
    <property type="molecule type" value="Genomic_DNA"/>
</dbReference>
<dbReference type="PROSITE" id="PS50262">
    <property type="entry name" value="G_PROTEIN_RECEP_F1_2"/>
    <property type="match status" value="1"/>
</dbReference>
<dbReference type="OrthoDB" id="9445642at2759"/>
<dbReference type="GO" id="GO:0004930">
    <property type="term" value="F:G protein-coupled receptor activity"/>
    <property type="evidence" value="ECO:0000318"/>
    <property type="project" value="GO_Central"/>
</dbReference>
<evidence type="ECO:0000313" key="11">
    <source>
        <dbReference type="EMBL" id="EDV20904.1"/>
    </source>
</evidence>
<keyword evidence="3 9" id="KW-0812">Transmembrane</keyword>
<evidence type="ECO:0000256" key="1">
    <source>
        <dbReference type="ARBA" id="ARBA00004651"/>
    </source>
</evidence>
<keyword evidence="6 9" id="KW-0472">Membrane</keyword>
<keyword evidence="12" id="KW-1185">Reference proteome</keyword>
<evidence type="ECO:0000256" key="9">
    <source>
        <dbReference type="SAM" id="Phobius"/>
    </source>
</evidence>
<keyword evidence="4 9" id="KW-1133">Transmembrane helix</keyword>
<evidence type="ECO:0000313" key="12">
    <source>
        <dbReference type="Proteomes" id="UP000009022"/>
    </source>
</evidence>
<keyword evidence="7" id="KW-0675">Receptor</keyword>
<dbReference type="Pfam" id="PF00001">
    <property type="entry name" value="7tm_1"/>
    <property type="match status" value="1"/>
</dbReference>
<keyword evidence="5" id="KW-0297">G-protein coupled receptor</keyword>
<feature type="transmembrane region" description="Helical" evidence="9">
    <location>
        <begin position="53"/>
        <end position="77"/>
    </location>
</feature>
<dbReference type="RefSeq" id="XP_002116548.1">
    <property type="nucleotide sequence ID" value="XM_002116512.1"/>
</dbReference>
<dbReference type="GeneID" id="6757831"/>
<dbReference type="Gene3D" id="1.20.1070.10">
    <property type="entry name" value="Rhodopsin 7-helix transmembrane proteins"/>
    <property type="match status" value="1"/>
</dbReference>
<comment type="subcellular location">
    <subcellularLocation>
        <location evidence="1">Cell membrane</location>
        <topology evidence="1">Multi-pass membrane protein</topology>
    </subcellularLocation>
</comment>
<evidence type="ECO:0000256" key="5">
    <source>
        <dbReference type="ARBA" id="ARBA00023040"/>
    </source>
</evidence>
<dbReference type="InterPro" id="IPR017452">
    <property type="entry name" value="GPCR_Rhodpsn_7TM"/>
</dbReference>
<gene>
    <name evidence="11" type="ORF">TRIADDRAFT_60579</name>
</gene>
<evidence type="ECO:0000256" key="7">
    <source>
        <dbReference type="ARBA" id="ARBA00023170"/>
    </source>
</evidence>
<feature type="transmembrane region" description="Helical" evidence="9">
    <location>
        <begin position="134"/>
        <end position="154"/>
    </location>
</feature>
<feature type="transmembrane region" description="Helical" evidence="9">
    <location>
        <begin position="273"/>
        <end position="297"/>
    </location>
</feature>
<evidence type="ECO:0000256" key="3">
    <source>
        <dbReference type="ARBA" id="ARBA00022692"/>
    </source>
</evidence>
<dbReference type="PANTHER" id="PTHR24249">
    <property type="entry name" value="HISTAMINE RECEPTOR-RELATED G-PROTEIN COUPLED RECEPTOR"/>
    <property type="match status" value="1"/>
</dbReference>
<dbReference type="PhylomeDB" id="B3S8L3"/>
<feature type="transmembrane region" description="Helical" evidence="9">
    <location>
        <begin position="174"/>
        <end position="196"/>
    </location>
</feature>
<dbReference type="Proteomes" id="UP000009022">
    <property type="component" value="Unassembled WGS sequence"/>
</dbReference>
<dbReference type="CDD" id="cd00637">
    <property type="entry name" value="7tm_classA_rhodopsin-like"/>
    <property type="match status" value="1"/>
</dbReference>
<evidence type="ECO:0000256" key="4">
    <source>
        <dbReference type="ARBA" id="ARBA00022989"/>
    </source>
</evidence>
<dbReference type="InterPro" id="IPR000276">
    <property type="entry name" value="GPCR_Rhodpsn"/>
</dbReference>
<keyword evidence="2" id="KW-1003">Cell membrane</keyword>
<dbReference type="KEGG" id="tad:TRIADDRAFT_60579"/>
<organism evidence="11 12">
    <name type="scientific">Trichoplax adhaerens</name>
    <name type="common">Trichoplax reptans</name>
    <dbReference type="NCBI Taxonomy" id="10228"/>
    <lineage>
        <taxon>Eukaryota</taxon>
        <taxon>Metazoa</taxon>
        <taxon>Placozoa</taxon>
        <taxon>Uniplacotomia</taxon>
        <taxon>Trichoplacea</taxon>
        <taxon>Trichoplacidae</taxon>
        <taxon>Trichoplax</taxon>
    </lineage>
</organism>
<dbReference type="PANTHER" id="PTHR24249:SF372">
    <property type="entry name" value="G-PROTEIN COUPLED RECEPTORS FAMILY 1 PROFILE DOMAIN-CONTAINING PROTEIN"/>
    <property type="match status" value="1"/>
</dbReference>
<dbReference type="HOGENOM" id="CLU_009579_5_0_1"/>
<dbReference type="AlphaFoldDB" id="B3S8L3"/>